<evidence type="ECO:0000313" key="2">
    <source>
        <dbReference type="EMBL" id="QGU86411.1"/>
    </source>
</evidence>
<protein>
    <submittedName>
        <fullName evidence="2">Cell envelope integrity protein CreD</fullName>
    </submittedName>
</protein>
<dbReference type="KEGG" id="erwi:GN242_03845"/>
<keyword evidence="1" id="KW-0812">Transmembrane</keyword>
<dbReference type="EMBL" id="CP046509">
    <property type="protein sequence ID" value="QGU86411.1"/>
    <property type="molecule type" value="Genomic_DNA"/>
</dbReference>
<organism evidence="2 3">
    <name type="scientific">Erwinia sorbitola</name>
    <dbReference type="NCBI Taxonomy" id="2681984"/>
    <lineage>
        <taxon>Bacteria</taxon>
        <taxon>Pseudomonadati</taxon>
        <taxon>Pseudomonadota</taxon>
        <taxon>Gammaproteobacteria</taxon>
        <taxon>Enterobacterales</taxon>
        <taxon>Erwiniaceae</taxon>
        <taxon>Erwinia</taxon>
    </lineage>
</organism>
<dbReference type="Pfam" id="PF06123">
    <property type="entry name" value="CreD"/>
    <property type="match status" value="1"/>
</dbReference>
<dbReference type="AlphaFoldDB" id="A0A6I6EIL2"/>
<dbReference type="PANTHER" id="PTHR30092:SF0">
    <property type="entry name" value="INNER MEMBRANE PROTEIN CRED"/>
    <property type="match status" value="1"/>
</dbReference>
<evidence type="ECO:0000256" key="1">
    <source>
        <dbReference type="SAM" id="Phobius"/>
    </source>
</evidence>
<dbReference type="PIRSF" id="PIRSF004548">
    <property type="entry name" value="CreD"/>
    <property type="match status" value="1"/>
</dbReference>
<feature type="transmembrane region" description="Helical" evidence="1">
    <location>
        <begin position="326"/>
        <end position="343"/>
    </location>
</feature>
<proteinExistence type="predicted"/>
<reference evidence="2 3" key="1">
    <citation type="submission" date="2019-12" db="EMBL/GenBank/DDBJ databases">
        <title>Erwinia sp. nov., isolated from droppings of birds in the Qinghai-Tiebt plateau of China.</title>
        <authorList>
            <person name="Ge Y."/>
        </authorList>
    </citation>
    <scope>NUCLEOTIDE SEQUENCE [LARGE SCALE GENOMIC DNA]</scope>
    <source>
        <strain evidence="2 3">J780</strain>
    </source>
</reference>
<dbReference type="RefSeq" id="WP_156286940.1">
    <property type="nucleotide sequence ID" value="NZ_CP046509.1"/>
</dbReference>
<keyword evidence="1" id="KW-1133">Transmembrane helix</keyword>
<name>A0A6I6EIL2_9GAMM</name>
<dbReference type="GO" id="GO:0005886">
    <property type="term" value="C:plasma membrane"/>
    <property type="evidence" value="ECO:0007669"/>
    <property type="project" value="TreeGrafter"/>
</dbReference>
<feature type="transmembrane region" description="Helical" evidence="1">
    <location>
        <begin position="349"/>
        <end position="367"/>
    </location>
</feature>
<dbReference type="NCBIfam" id="NF008712">
    <property type="entry name" value="PRK11715.1-1"/>
    <property type="match status" value="1"/>
</dbReference>
<feature type="transmembrane region" description="Helical" evidence="1">
    <location>
        <begin position="298"/>
        <end position="319"/>
    </location>
</feature>
<evidence type="ECO:0000313" key="3">
    <source>
        <dbReference type="Proteomes" id="UP000424752"/>
    </source>
</evidence>
<dbReference type="InterPro" id="IPR010364">
    <property type="entry name" value="Uncharacterised_IM_CreD"/>
</dbReference>
<gene>
    <name evidence="2" type="ORF">GN242_03845</name>
</gene>
<dbReference type="PANTHER" id="PTHR30092">
    <property type="entry name" value="INNER MEMBRANE PROTEIN CRED"/>
    <property type="match status" value="1"/>
</dbReference>
<accession>A0A6I6EIL2</accession>
<keyword evidence="1" id="KW-0472">Membrane</keyword>
<dbReference type="Proteomes" id="UP000424752">
    <property type="component" value="Chromosome"/>
</dbReference>
<feature type="transmembrane region" description="Helical" evidence="1">
    <location>
        <begin position="402"/>
        <end position="420"/>
    </location>
</feature>
<sequence>MNKSPVLWKMLTLIGCLLLLLVPLSLLSSLIDERSIWRDSVADKLSQSTSGPQRLFGPLIAIPWSEVVTETRDGKEVTVQRSHLRYYLPKNLRVVGDQEVEKRNVGIYQGQVWRTGFTINAIFDSEQLADIKKPGITLGDPWLVMGVGDSRGISSVTPLNIGDRQFDFQPGSDLPGSSEGLHVALPAEVLQEKNLALNFALKLQGTQRLEVVPLGKNSTFDLKSNWPHPGFTGSFLPEQRQITPDGFTARWQSSWFANNLNSLVRDDFTVSSDKLPAFSAMVVNPVDQYQQTERAVKYAILLIGLTYMAFFLFETLTALRVHPMQYLLVGLSLVMFFLVLLALSEHIGFNLAWLTASLTCAAINGFYLQAVLRGWRRSLMFVGGLLVLDAVLWQLLQSEDSALLLGTGVLMAALAAVMALTRNIDWYRLSATVMPEVATDGAQDLDEEGRFRLWK</sequence>